<name>A0A386ZC05_9NOCA</name>
<evidence type="ECO:0000256" key="2">
    <source>
        <dbReference type="SAM" id="Phobius"/>
    </source>
</evidence>
<feature type="transmembrane region" description="Helical" evidence="2">
    <location>
        <begin position="242"/>
        <end position="262"/>
    </location>
</feature>
<feature type="transmembrane region" description="Helical" evidence="2">
    <location>
        <begin position="84"/>
        <end position="104"/>
    </location>
</feature>
<dbReference type="OrthoDB" id="4571479at2"/>
<dbReference type="RefSeq" id="WP_120736611.1">
    <property type="nucleotide sequence ID" value="NZ_CP032568.1"/>
</dbReference>
<feature type="transmembrane region" description="Helical" evidence="2">
    <location>
        <begin position="209"/>
        <end position="230"/>
    </location>
</feature>
<dbReference type="EMBL" id="CP032568">
    <property type="protein sequence ID" value="AYF74693.1"/>
    <property type="molecule type" value="Genomic_DNA"/>
</dbReference>
<feature type="compositionally biased region" description="Low complexity" evidence="1">
    <location>
        <begin position="8"/>
        <end position="22"/>
    </location>
</feature>
<protein>
    <recommendedName>
        <fullName evidence="5">Glycerophosphoryl diester phosphodiesterase membrane domain-containing protein</fullName>
    </recommendedName>
</protein>
<keyword evidence="4" id="KW-1185">Reference proteome</keyword>
<gene>
    <name evidence="3" type="ORF">D7D52_13375</name>
</gene>
<dbReference type="AlphaFoldDB" id="A0A386ZC05"/>
<dbReference type="Proteomes" id="UP000267164">
    <property type="component" value="Chromosome"/>
</dbReference>
<sequence length="291" mass="30466">MLPTAADSVGSPSGSVGGPTSTDPVVVPIRPMRFRELLDLPFALIQARITPLAAMLGAAVAVATAVAVAGTAAAAVLTGDSDAAAFWSALVIGLLCAWALRLFVRWVSVPLGLSVVYRRPLSWRGALKTGAAHAGPLLGYQAMYTLIGVGVLLLGSPLLFTLPIAAIWLAWLRGRRATALPLIVDRSLGYGAAVRHAKVLASGTEWQLVGLWLTLRGLLVALIVPLLALSQFIAGFSGTHRSTVTVLIIGAALLLVAFGELVESSSQVVTYVDRRCRREAWDIHVPAGGAR</sequence>
<proteinExistence type="predicted"/>
<keyword evidence="2" id="KW-0812">Transmembrane</keyword>
<dbReference type="KEGG" id="nyu:D7D52_13375"/>
<keyword evidence="2" id="KW-1133">Transmembrane helix</keyword>
<feature type="region of interest" description="Disordered" evidence="1">
    <location>
        <begin position="1"/>
        <end position="22"/>
    </location>
</feature>
<reference evidence="3 4" key="1">
    <citation type="submission" date="2018-09" db="EMBL/GenBank/DDBJ databases">
        <title>Nocardia yunnanensis sp. nov., an actinomycete isolated from a soil sample.</title>
        <authorList>
            <person name="Zhang J."/>
        </authorList>
    </citation>
    <scope>NUCLEOTIDE SEQUENCE [LARGE SCALE GENOMIC DNA]</scope>
    <source>
        <strain evidence="3 4">CFHS0054</strain>
    </source>
</reference>
<feature type="transmembrane region" description="Helical" evidence="2">
    <location>
        <begin position="52"/>
        <end position="78"/>
    </location>
</feature>
<evidence type="ECO:0000313" key="3">
    <source>
        <dbReference type="EMBL" id="AYF74693.1"/>
    </source>
</evidence>
<evidence type="ECO:0000256" key="1">
    <source>
        <dbReference type="SAM" id="MobiDB-lite"/>
    </source>
</evidence>
<accession>A0A386ZC05</accession>
<keyword evidence="2" id="KW-0472">Membrane</keyword>
<evidence type="ECO:0000313" key="4">
    <source>
        <dbReference type="Proteomes" id="UP000267164"/>
    </source>
</evidence>
<organism evidence="3 4">
    <name type="scientific">Nocardia yunnanensis</name>
    <dbReference type="NCBI Taxonomy" id="2382165"/>
    <lineage>
        <taxon>Bacteria</taxon>
        <taxon>Bacillati</taxon>
        <taxon>Actinomycetota</taxon>
        <taxon>Actinomycetes</taxon>
        <taxon>Mycobacteriales</taxon>
        <taxon>Nocardiaceae</taxon>
        <taxon>Nocardia</taxon>
    </lineage>
</organism>
<feature type="transmembrane region" description="Helical" evidence="2">
    <location>
        <begin position="146"/>
        <end position="171"/>
    </location>
</feature>
<evidence type="ECO:0008006" key="5">
    <source>
        <dbReference type="Google" id="ProtNLM"/>
    </source>
</evidence>